<dbReference type="GO" id="GO:0004731">
    <property type="term" value="F:purine-nucleoside phosphorylase activity"/>
    <property type="evidence" value="ECO:0007669"/>
    <property type="project" value="UniProtKB-EC"/>
</dbReference>
<feature type="binding site" evidence="10">
    <location>
        <position position="24"/>
    </location>
    <ligand>
        <name>phosphate</name>
        <dbReference type="ChEBI" id="CHEBI:43474"/>
    </ligand>
</feature>
<dbReference type="GO" id="GO:0005737">
    <property type="term" value="C:cytoplasm"/>
    <property type="evidence" value="ECO:0007669"/>
    <property type="project" value="TreeGrafter"/>
</dbReference>
<protein>
    <recommendedName>
        <fullName evidence="9">Purine nucleoside phosphorylase</fullName>
        <ecNumber evidence="9">2.4.2.1</ecNumber>
    </recommendedName>
    <alternativeName>
        <fullName evidence="9">Inosine-guanosine phosphorylase</fullName>
    </alternativeName>
</protein>
<comment type="catalytic activity">
    <reaction evidence="8">
        <text>a purine 2'-deoxy-D-ribonucleoside + phosphate = a purine nucleobase + 2-deoxy-alpha-D-ribose 1-phosphate</text>
        <dbReference type="Rhea" id="RHEA:36431"/>
        <dbReference type="ChEBI" id="CHEBI:26386"/>
        <dbReference type="ChEBI" id="CHEBI:43474"/>
        <dbReference type="ChEBI" id="CHEBI:57259"/>
        <dbReference type="ChEBI" id="CHEBI:142361"/>
        <dbReference type="EC" id="2.4.2.1"/>
    </reaction>
</comment>
<comment type="similarity">
    <text evidence="3 9">Belongs to the PNP/MTAP phosphorylase family.</text>
</comment>
<dbReference type="NCBIfam" id="NF006054">
    <property type="entry name" value="PRK08202.1"/>
    <property type="match status" value="1"/>
</dbReference>
<evidence type="ECO:0000313" key="13">
    <source>
        <dbReference type="Proteomes" id="UP000192368"/>
    </source>
</evidence>
<evidence type="ECO:0000259" key="11">
    <source>
        <dbReference type="Pfam" id="PF01048"/>
    </source>
</evidence>
<keyword evidence="6 9" id="KW-0328">Glycosyltransferase</keyword>
<dbReference type="CDD" id="cd09009">
    <property type="entry name" value="PNP-EcPNPII_like"/>
    <property type="match status" value="1"/>
</dbReference>
<dbReference type="PIRSF" id="PIRSF000477">
    <property type="entry name" value="PurNPase"/>
    <property type="match status" value="1"/>
</dbReference>
<evidence type="ECO:0000256" key="6">
    <source>
        <dbReference type="ARBA" id="ARBA00022676"/>
    </source>
</evidence>
<dbReference type="InterPro" id="IPR011268">
    <property type="entry name" value="Purine_phosphorylase"/>
</dbReference>
<comment type="function">
    <text evidence="1">The purine nucleoside phosphorylases catalyze the phosphorolytic breakdown of the N-glycosidic bond in the beta-(deoxy)ribonucleoside molecules, with the formation of the corresponding free purine bases and pentose-1-phosphate. Cleaves guanosine, inosine, 2'-deoxyguanosine and 2'-deoxyinosine.</text>
</comment>
<comment type="subunit">
    <text evidence="4">Homotrimer.</text>
</comment>
<dbReference type="AlphaFoldDB" id="A0A1W1UMW5"/>
<dbReference type="Proteomes" id="UP000192368">
    <property type="component" value="Unassembled WGS sequence"/>
</dbReference>
<name>A0A1W1UMW5_PEPAS</name>
<accession>A0A1W1UMW5</accession>
<dbReference type="OrthoDB" id="1523230at2"/>
<dbReference type="PANTHER" id="PTHR11904">
    <property type="entry name" value="METHYLTHIOADENOSINE/PURINE NUCLEOSIDE PHOSPHORYLASE"/>
    <property type="match status" value="1"/>
</dbReference>
<organism evidence="12 13">
    <name type="scientific">Peptoniphilus asaccharolyticus DSM 20463</name>
    <dbReference type="NCBI Taxonomy" id="573058"/>
    <lineage>
        <taxon>Bacteria</taxon>
        <taxon>Bacillati</taxon>
        <taxon>Bacillota</taxon>
        <taxon>Tissierellia</taxon>
        <taxon>Tissierellales</taxon>
        <taxon>Peptoniphilaceae</taxon>
        <taxon>Peptoniphilus</taxon>
    </lineage>
</organism>
<dbReference type="SUPFAM" id="SSF53167">
    <property type="entry name" value="Purine and uridine phosphorylases"/>
    <property type="match status" value="1"/>
</dbReference>
<dbReference type="PROSITE" id="PS01240">
    <property type="entry name" value="PNP_MTAP_2"/>
    <property type="match status" value="1"/>
</dbReference>
<evidence type="ECO:0000256" key="3">
    <source>
        <dbReference type="ARBA" id="ARBA00006751"/>
    </source>
</evidence>
<dbReference type="RefSeq" id="WP_084230147.1">
    <property type="nucleotide sequence ID" value="NZ_FWWR01000009.1"/>
</dbReference>
<dbReference type="InterPro" id="IPR035994">
    <property type="entry name" value="Nucleoside_phosphorylase_sf"/>
</dbReference>
<evidence type="ECO:0000256" key="8">
    <source>
        <dbReference type="ARBA" id="ARBA00048556"/>
    </source>
</evidence>
<feature type="binding site" evidence="10">
    <location>
        <position position="205"/>
    </location>
    <ligand>
        <name>phosphate</name>
        <dbReference type="ChEBI" id="CHEBI:43474"/>
    </ligand>
</feature>
<dbReference type="InterPro" id="IPR018099">
    <property type="entry name" value="Purine_phosphorylase-2_CS"/>
</dbReference>
<dbReference type="PANTHER" id="PTHR11904:SF9">
    <property type="entry name" value="PURINE NUCLEOSIDE PHOSPHORYLASE-RELATED"/>
    <property type="match status" value="1"/>
</dbReference>
<keyword evidence="13" id="KW-1185">Reference proteome</keyword>
<proteinExistence type="inferred from homology"/>
<dbReference type="InterPro" id="IPR011270">
    <property type="entry name" value="Pur_Nuc_Pase_Ino/Guo-sp"/>
</dbReference>
<dbReference type="EMBL" id="FWWR01000009">
    <property type="protein sequence ID" value="SMB82478.1"/>
    <property type="molecule type" value="Genomic_DNA"/>
</dbReference>
<evidence type="ECO:0000256" key="2">
    <source>
        <dbReference type="ARBA" id="ARBA00005058"/>
    </source>
</evidence>
<evidence type="ECO:0000256" key="5">
    <source>
        <dbReference type="ARBA" id="ARBA00022553"/>
    </source>
</evidence>
<feature type="binding site" evidence="10">
    <location>
        <begin position="75"/>
        <end position="77"/>
    </location>
    <ligand>
        <name>phosphate</name>
        <dbReference type="ChEBI" id="CHEBI:43474"/>
    </ligand>
</feature>
<evidence type="ECO:0000313" key="12">
    <source>
        <dbReference type="EMBL" id="SMB82478.1"/>
    </source>
</evidence>
<feature type="binding site" evidence="10">
    <location>
        <position position="107"/>
    </location>
    <ligand>
        <name>phosphate</name>
        <dbReference type="ChEBI" id="CHEBI:43474"/>
    </ligand>
</feature>
<comment type="pathway">
    <text evidence="2 9">Purine metabolism; purine nucleoside salvage.</text>
</comment>
<feature type="binding site" evidence="10">
    <location>
        <position position="55"/>
    </location>
    <ligand>
        <name>phosphate</name>
        <dbReference type="ChEBI" id="CHEBI:43474"/>
    </ligand>
</feature>
<dbReference type="NCBIfam" id="TIGR01700">
    <property type="entry name" value="PNPH"/>
    <property type="match status" value="1"/>
</dbReference>
<dbReference type="Gene3D" id="3.40.50.1580">
    <property type="entry name" value="Nucleoside phosphorylase domain"/>
    <property type="match status" value="1"/>
</dbReference>
<evidence type="ECO:0000256" key="1">
    <source>
        <dbReference type="ARBA" id="ARBA00002678"/>
    </source>
</evidence>
<dbReference type="Pfam" id="PF01048">
    <property type="entry name" value="PNP_UDP_1"/>
    <property type="match status" value="1"/>
</dbReference>
<evidence type="ECO:0000256" key="4">
    <source>
        <dbReference type="ARBA" id="ARBA00011233"/>
    </source>
</evidence>
<dbReference type="UniPathway" id="UPA00606"/>
<dbReference type="STRING" id="573058.SAMN00017477_0467"/>
<reference evidence="13" key="1">
    <citation type="submission" date="2017-04" db="EMBL/GenBank/DDBJ databases">
        <authorList>
            <person name="Varghese N."/>
            <person name="Submissions S."/>
        </authorList>
    </citation>
    <scope>NUCLEOTIDE SEQUENCE [LARGE SCALE GENOMIC DNA]</scope>
    <source>
        <strain evidence="13">DSM 20463</strain>
    </source>
</reference>
<sequence>MNKSIEYIKSLTNVQPEIGIVLGSGLGDFGETIEDKIVIPYKNIPEFPTSTVVGHEGSLIFGKVRGKNIVAMQGRIHFYEGQGIDKVVYPIKVMADLGIKTLIVTNACGGVNKEFKPGDLMLIKDHINFSGQNPLIGPNDEKGPRFPDMTYTYSNKLRELSKDVGEKLGINLQEGVYMYFTGPNYETPAEIVFARTIGADAAGMSTVPEVIVARHRGIEVLGISCITNMAAGILDQPLNHQEVIEVSNIIKEDFKNLVQGIIEVM</sequence>
<dbReference type="InterPro" id="IPR000845">
    <property type="entry name" value="Nucleoside_phosphorylase_d"/>
</dbReference>
<feature type="binding site" evidence="10">
    <location>
        <position position="228"/>
    </location>
    <ligand>
        <name>a purine D-ribonucleoside</name>
        <dbReference type="ChEBI" id="CHEBI:142355"/>
    </ligand>
</feature>
<keyword evidence="7 9" id="KW-0808">Transferase</keyword>
<feature type="binding site" evidence="10">
    <location>
        <position position="186"/>
    </location>
    <ligand>
        <name>a purine D-ribonucleoside</name>
        <dbReference type="ChEBI" id="CHEBI:142355"/>
    </ligand>
</feature>
<dbReference type="NCBIfam" id="TIGR01697">
    <property type="entry name" value="PNPH-PUNA-XAPA"/>
    <property type="match status" value="1"/>
</dbReference>
<dbReference type="GO" id="GO:0009116">
    <property type="term" value="P:nucleoside metabolic process"/>
    <property type="evidence" value="ECO:0007669"/>
    <property type="project" value="InterPro"/>
</dbReference>
<evidence type="ECO:0000256" key="9">
    <source>
        <dbReference type="PIRNR" id="PIRNR000477"/>
    </source>
</evidence>
<evidence type="ECO:0000256" key="10">
    <source>
        <dbReference type="PIRSR" id="PIRSR000477-2"/>
    </source>
</evidence>
<dbReference type="FunFam" id="3.40.50.1580:FF:000010">
    <property type="entry name" value="Purine nucleoside phosphorylase"/>
    <property type="match status" value="1"/>
</dbReference>
<evidence type="ECO:0000256" key="7">
    <source>
        <dbReference type="ARBA" id="ARBA00022679"/>
    </source>
</evidence>
<feature type="domain" description="Nucleoside phosphorylase" evidence="11">
    <location>
        <begin position="17"/>
        <end position="263"/>
    </location>
</feature>
<gene>
    <name evidence="12" type="ORF">SAMN00017477_0467</name>
</gene>
<keyword evidence="5" id="KW-0597">Phosphoprotein</keyword>
<dbReference type="EC" id="2.4.2.1" evidence="9"/>